<comment type="caution">
    <text evidence="4">The sequence shown here is derived from an EMBL/GenBank/DDBJ whole genome shotgun (WGS) entry which is preliminary data.</text>
</comment>
<evidence type="ECO:0000313" key="4">
    <source>
        <dbReference type="EMBL" id="TFW28598.1"/>
    </source>
</evidence>
<evidence type="ECO:0000313" key="5">
    <source>
        <dbReference type="Proteomes" id="UP000297258"/>
    </source>
</evidence>
<dbReference type="PANTHER" id="PTHR34475:SF1">
    <property type="entry name" value="CYTOSKELETON PROTEIN RODZ"/>
    <property type="match status" value="1"/>
</dbReference>
<evidence type="ECO:0000259" key="3">
    <source>
        <dbReference type="SMART" id="SM00530"/>
    </source>
</evidence>
<dbReference type="PANTHER" id="PTHR34475">
    <property type="match status" value="1"/>
</dbReference>
<keyword evidence="2" id="KW-1133">Transmembrane helix</keyword>
<dbReference type="InterPro" id="IPR010982">
    <property type="entry name" value="Lambda_DNA-bd_dom_sf"/>
</dbReference>
<dbReference type="Gene3D" id="1.10.260.40">
    <property type="entry name" value="lambda repressor-like DNA-binding domains"/>
    <property type="match status" value="1"/>
</dbReference>
<feature type="region of interest" description="Disordered" evidence="1">
    <location>
        <begin position="156"/>
        <end position="192"/>
    </location>
</feature>
<dbReference type="Pfam" id="PF13413">
    <property type="entry name" value="HTH_25"/>
    <property type="match status" value="1"/>
</dbReference>
<dbReference type="InterPro" id="IPR025194">
    <property type="entry name" value="RodZ-like_C"/>
</dbReference>
<sequence>MTSERADQPVAPEQQHHGIPGQALAAQREAMGWTVEQVADQLKLAVRQVVALEAGDYASLPSPAVTRGFVRAYAKILKMDAAPLVAMIEMEAPEAAATSPVRREAKPTTFSEVRFSPGGKRTSLPFGWIAGAAVVVIVAAAAWHFGVEKVGHPAEPADNGASASTALPAPVSESPASAHGGSSPEPLQNTSVPLISVPSASATAPEAPATTAPAAAPAAAPAVAAATVTAVPAAAPAAAAGDNELVFTVREDSWISVAPVAGGKPLLSQLIKAGSTEKVNVTEPVKVVVGNAPGVSATLRGAAVDLPGKTARISLK</sequence>
<organism evidence="4 5">
    <name type="scientific">Massilia horti</name>
    <dbReference type="NCBI Taxonomy" id="2562153"/>
    <lineage>
        <taxon>Bacteria</taxon>
        <taxon>Pseudomonadati</taxon>
        <taxon>Pseudomonadota</taxon>
        <taxon>Betaproteobacteria</taxon>
        <taxon>Burkholderiales</taxon>
        <taxon>Oxalobacteraceae</taxon>
        <taxon>Telluria group</taxon>
        <taxon>Massilia</taxon>
    </lineage>
</organism>
<dbReference type="GO" id="GO:0003677">
    <property type="term" value="F:DNA binding"/>
    <property type="evidence" value="ECO:0007669"/>
    <property type="project" value="InterPro"/>
</dbReference>
<feature type="transmembrane region" description="Helical" evidence="2">
    <location>
        <begin position="124"/>
        <end position="145"/>
    </location>
</feature>
<keyword evidence="2" id="KW-0812">Transmembrane</keyword>
<evidence type="ECO:0000256" key="1">
    <source>
        <dbReference type="SAM" id="MobiDB-lite"/>
    </source>
</evidence>
<dbReference type="OrthoDB" id="8561330at2"/>
<dbReference type="CDD" id="cd00093">
    <property type="entry name" value="HTH_XRE"/>
    <property type="match status" value="1"/>
</dbReference>
<reference evidence="4 5" key="1">
    <citation type="submission" date="2019-03" db="EMBL/GenBank/DDBJ databases">
        <title>Draft genome of Massilia hortus sp. nov., a novel bacterial species of the Oxalobacteraceae family.</title>
        <authorList>
            <person name="Peta V."/>
            <person name="Raths R."/>
            <person name="Bucking H."/>
        </authorList>
    </citation>
    <scope>NUCLEOTIDE SEQUENCE [LARGE SCALE GENOMIC DNA]</scope>
    <source>
        <strain evidence="4 5">ONC3</strain>
    </source>
</reference>
<dbReference type="InterPro" id="IPR050400">
    <property type="entry name" value="Bact_Cytoskel_RodZ"/>
</dbReference>
<proteinExistence type="predicted"/>
<protein>
    <submittedName>
        <fullName evidence="4">Helix-turn-helix domain-containing protein</fullName>
    </submittedName>
</protein>
<dbReference type="InterPro" id="IPR001387">
    <property type="entry name" value="Cro/C1-type_HTH"/>
</dbReference>
<dbReference type="SUPFAM" id="SSF47413">
    <property type="entry name" value="lambda repressor-like DNA-binding domains"/>
    <property type="match status" value="1"/>
</dbReference>
<gene>
    <name evidence="4" type="ORF">E4O92_20970</name>
</gene>
<keyword evidence="2" id="KW-0472">Membrane</keyword>
<dbReference type="EMBL" id="SPUM01000136">
    <property type="protein sequence ID" value="TFW28598.1"/>
    <property type="molecule type" value="Genomic_DNA"/>
</dbReference>
<dbReference type="RefSeq" id="WP_135191611.1">
    <property type="nucleotide sequence ID" value="NZ_SPUM01000136.1"/>
</dbReference>
<evidence type="ECO:0000256" key="2">
    <source>
        <dbReference type="SAM" id="Phobius"/>
    </source>
</evidence>
<feature type="domain" description="HTH cro/C1-type" evidence="3">
    <location>
        <begin position="23"/>
        <end position="84"/>
    </location>
</feature>
<dbReference type="Pfam" id="PF13464">
    <property type="entry name" value="RodZ_C"/>
    <property type="match status" value="1"/>
</dbReference>
<dbReference type="Proteomes" id="UP000297258">
    <property type="component" value="Unassembled WGS sequence"/>
</dbReference>
<dbReference type="SMART" id="SM00530">
    <property type="entry name" value="HTH_XRE"/>
    <property type="match status" value="1"/>
</dbReference>
<dbReference type="AlphaFoldDB" id="A0A4Y9SPW6"/>
<accession>A0A4Y9SPW6</accession>
<keyword evidence="5" id="KW-1185">Reference proteome</keyword>
<name>A0A4Y9SPW6_9BURK</name>
<feature type="region of interest" description="Disordered" evidence="1">
    <location>
        <begin position="1"/>
        <end position="25"/>
    </location>
</feature>